<protein>
    <recommendedName>
        <fullName evidence="2">Pinin/SDK/MemA protein domain-containing protein</fullName>
    </recommendedName>
</protein>
<evidence type="ECO:0000256" key="1">
    <source>
        <dbReference type="SAM" id="MobiDB-lite"/>
    </source>
</evidence>
<evidence type="ECO:0000313" key="3">
    <source>
        <dbReference type="EMBL" id="KAG5653126.1"/>
    </source>
</evidence>
<dbReference type="Proteomes" id="UP000717328">
    <property type="component" value="Unassembled WGS sequence"/>
</dbReference>
<sequence>MSSEQVQDAPKADLDDPQPPPTEPAAMAAANKKRPRLDLNALTGGGRERKRGKSMFGLLVGTLNKAKIEDKERNASEAAKKRQLIEQRLQNKLRKETDSVRRAEEAKKDKTTASRKEEDLQLKDSIIAEAAEKEWHAFHEERTLGIAEIDQLRQRVADEEARRKTEKSAEVDDVDMDAAPAPPPAPETSAGESPVDSAAGMDVDKGTHGEEQKDPVAITEPEKKEEPAPMQADDDDAVEY</sequence>
<name>A0A9P7KHV2_9AGAR</name>
<feature type="compositionally biased region" description="Basic and acidic residues" evidence="1">
    <location>
        <begin position="202"/>
        <end position="227"/>
    </location>
</feature>
<accession>A0A9P7KHV2</accession>
<keyword evidence="4" id="KW-1185">Reference proteome</keyword>
<organism evidence="3 4">
    <name type="scientific">Sphagnurus paluster</name>
    <dbReference type="NCBI Taxonomy" id="117069"/>
    <lineage>
        <taxon>Eukaryota</taxon>
        <taxon>Fungi</taxon>
        <taxon>Dikarya</taxon>
        <taxon>Basidiomycota</taxon>
        <taxon>Agaricomycotina</taxon>
        <taxon>Agaricomycetes</taxon>
        <taxon>Agaricomycetidae</taxon>
        <taxon>Agaricales</taxon>
        <taxon>Tricholomatineae</taxon>
        <taxon>Lyophyllaceae</taxon>
        <taxon>Sphagnurus</taxon>
    </lineage>
</organism>
<feature type="compositionally biased region" description="Basic and acidic residues" evidence="1">
    <location>
        <begin position="93"/>
        <end position="122"/>
    </location>
</feature>
<gene>
    <name evidence="3" type="ORF">H0H81_002193</name>
</gene>
<dbReference type="EMBL" id="JABCKI010000073">
    <property type="protein sequence ID" value="KAG5653126.1"/>
    <property type="molecule type" value="Genomic_DNA"/>
</dbReference>
<feature type="domain" description="Pinin/SDK/MemA protein" evidence="2">
    <location>
        <begin position="47"/>
        <end position="137"/>
    </location>
</feature>
<dbReference type="InterPro" id="IPR006786">
    <property type="entry name" value="Pinin_SDK_MemA"/>
</dbReference>
<dbReference type="AlphaFoldDB" id="A0A9P7KHV2"/>
<feature type="region of interest" description="Disordered" evidence="1">
    <location>
        <begin position="154"/>
        <end position="240"/>
    </location>
</feature>
<dbReference type="OrthoDB" id="330772at2759"/>
<dbReference type="Pfam" id="PF04696">
    <property type="entry name" value="Pinin_SDK_memA"/>
    <property type="match status" value="1"/>
</dbReference>
<evidence type="ECO:0000313" key="4">
    <source>
        <dbReference type="Proteomes" id="UP000717328"/>
    </source>
</evidence>
<proteinExistence type="predicted"/>
<feature type="region of interest" description="Disordered" evidence="1">
    <location>
        <begin position="1"/>
        <end position="122"/>
    </location>
</feature>
<evidence type="ECO:0000259" key="2">
    <source>
        <dbReference type="Pfam" id="PF04696"/>
    </source>
</evidence>
<reference evidence="3" key="1">
    <citation type="submission" date="2021-02" db="EMBL/GenBank/DDBJ databases">
        <authorList>
            <person name="Nieuwenhuis M."/>
            <person name="Van De Peppel L.J.J."/>
        </authorList>
    </citation>
    <scope>NUCLEOTIDE SEQUENCE</scope>
    <source>
        <strain evidence="3">D49</strain>
    </source>
</reference>
<feature type="compositionally biased region" description="Basic and acidic residues" evidence="1">
    <location>
        <begin position="66"/>
        <end position="85"/>
    </location>
</feature>
<comment type="caution">
    <text evidence="3">The sequence shown here is derived from an EMBL/GenBank/DDBJ whole genome shotgun (WGS) entry which is preliminary data.</text>
</comment>
<reference evidence="3" key="2">
    <citation type="submission" date="2021-10" db="EMBL/GenBank/DDBJ databases">
        <title>Phylogenomics reveals ancestral predisposition of the termite-cultivated fungus Termitomyces towards a domesticated lifestyle.</title>
        <authorList>
            <person name="Auxier B."/>
            <person name="Grum-Grzhimaylo A."/>
            <person name="Cardenas M.E."/>
            <person name="Lodge J.D."/>
            <person name="Laessoe T."/>
            <person name="Pedersen O."/>
            <person name="Smith M.E."/>
            <person name="Kuyper T.W."/>
            <person name="Franco-Molano E.A."/>
            <person name="Baroni T.J."/>
            <person name="Aanen D.K."/>
        </authorList>
    </citation>
    <scope>NUCLEOTIDE SEQUENCE</scope>
    <source>
        <strain evidence="3">D49</strain>
    </source>
</reference>
<feature type="compositionally biased region" description="Basic and acidic residues" evidence="1">
    <location>
        <begin position="154"/>
        <end position="170"/>
    </location>
</feature>